<dbReference type="EMBL" id="BHWB01000002">
    <property type="protein sequence ID" value="GCB33987.1"/>
    <property type="molecule type" value="Genomic_DNA"/>
</dbReference>
<dbReference type="RefSeq" id="WP_125040245.1">
    <property type="nucleotide sequence ID" value="NZ_BHWB01000002.1"/>
</dbReference>
<dbReference type="InterPro" id="IPR036291">
    <property type="entry name" value="NAD(P)-bd_dom_sf"/>
</dbReference>
<keyword evidence="3" id="KW-1185">Reference proteome</keyword>
<proteinExistence type="predicted"/>
<dbReference type="OrthoDB" id="9771883at2"/>
<feature type="domain" description="Pyrroline-5-carboxylate reductase catalytic N-terminal" evidence="1">
    <location>
        <begin position="2"/>
        <end position="42"/>
    </location>
</feature>
<name>A0A401LRB9_9BACE</name>
<accession>A0A401LRB9</accession>
<comment type="caution">
    <text evidence="2">The sequence shown here is derived from an EMBL/GenBank/DDBJ whole genome shotgun (WGS) entry which is preliminary data.</text>
</comment>
<dbReference type="SUPFAM" id="SSF51735">
    <property type="entry name" value="NAD(P)-binding Rossmann-fold domains"/>
    <property type="match status" value="1"/>
</dbReference>
<protein>
    <recommendedName>
        <fullName evidence="1">Pyrroline-5-carboxylate reductase catalytic N-terminal domain-containing protein</fullName>
    </recommendedName>
</protein>
<gene>
    <name evidence="2" type="ORF">KGMB02408_09320</name>
</gene>
<dbReference type="InterPro" id="IPR028939">
    <property type="entry name" value="P5C_Rdtase_cat_N"/>
</dbReference>
<evidence type="ECO:0000259" key="1">
    <source>
        <dbReference type="Pfam" id="PF03807"/>
    </source>
</evidence>
<dbReference type="Proteomes" id="UP000288079">
    <property type="component" value="Unassembled WGS sequence"/>
</dbReference>
<evidence type="ECO:0000313" key="2">
    <source>
        <dbReference type="EMBL" id="GCB33987.1"/>
    </source>
</evidence>
<evidence type="ECO:0000313" key="3">
    <source>
        <dbReference type="Proteomes" id="UP000288079"/>
    </source>
</evidence>
<dbReference type="AlphaFoldDB" id="A0A401LRB9"/>
<dbReference type="Pfam" id="PF03807">
    <property type="entry name" value="F420_oxidored"/>
    <property type="match status" value="1"/>
</dbReference>
<sequence>MKIAILGAGPMGSAIATCLAQDHLYNENDIIISDPDINKLKAF</sequence>
<reference evidence="2 3" key="1">
    <citation type="submission" date="2018-10" db="EMBL/GenBank/DDBJ databases">
        <title>Draft Genome Sequence of Bacteroides sp. KCTC 15687.</title>
        <authorList>
            <person name="Yu S.Y."/>
            <person name="Kim J.S."/>
            <person name="Oh B.S."/>
            <person name="Park S.H."/>
            <person name="Kang S.W."/>
            <person name="Park J.E."/>
            <person name="Choi S.H."/>
            <person name="Han K.I."/>
            <person name="Lee K.C."/>
            <person name="Eom M.K."/>
            <person name="Suh M.K."/>
            <person name="Lee D.H."/>
            <person name="Yoon H."/>
            <person name="Kim B."/>
            <person name="Yang S.J."/>
            <person name="Lee J.S."/>
            <person name="Lee J.H."/>
        </authorList>
    </citation>
    <scope>NUCLEOTIDE SEQUENCE [LARGE SCALE GENOMIC DNA]</scope>
    <source>
        <strain evidence="2 3">KCTC 15687</strain>
    </source>
</reference>
<dbReference type="Gene3D" id="3.40.50.720">
    <property type="entry name" value="NAD(P)-binding Rossmann-like Domain"/>
    <property type="match status" value="1"/>
</dbReference>
<organism evidence="2 3">
    <name type="scientific">Bacteroides faecalis</name>
    <dbReference type="NCBI Taxonomy" id="2447885"/>
    <lineage>
        <taxon>Bacteria</taxon>
        <taxon>Pseudomonadati</taxon>
        <taxon>Bacteroidota</taxon>
        <taxon>Bacteroidia</taxon>
        <taxon>Bacteroidales</taxon>
        <taxon>Bacteroidaceae</taxon>
        <taxon>Bacteroides</taxon>
    </lineage>
</organism>